<gene>
    <name evidence="1" type="ORF">METZ01_LOCUS364050</name>
</gene>
<accession>A0A382SMY3</accession>
<dbReference type="AlphaFoldDB" id="A0A382SMY3"/>
<organism evidence="1">
    <name type="scientific">marine metagenome</name>
    <dbReference type="NCBI Taxonomy" id="408172"/>
    <lineage>
        <taxon>unclassified sequences</taxon>
        <taxon>metagenomes</taxon>
        <taxon>ecological metagenomes</taxon>
    </lineage>
</organism>
<feature type="non-terminal residue" evidence="1">
    <location>
        <position position="28"/>
    </location>
</feature>
<evidence type="ECO:0000313" key="1">
    <source>
        <dbReference type="EMBL" id="SVD11196.1"/>
    </source>
</evidence>
<proteinExistence type="predicted"/>
<reference evidence="1" key="1">
    <citation type="submission" date="2018-05" db="EMBL/GenBank/DDBJ databases">
        <authorList>
            <person name="Lanie J.A."/>
            <person name="Ng W.-L."/>
            <person name="Kazmierczak K.M."/>
            <person name="Andrzejewski T.M."/>
            <person name="Davidsen T.M."/>
            <person name="Wayne K.J."/>
            <person name="Tettelin H."/>
            <person name="Glass J.I."/>
            <person name="Rusch D."/>
            <person name="Podicherti R."/>
            <person name="Tsui H.-C.T."/>
            <person name="Winkler M.E."/>
        </authorList>
    </citation>
    <scope>NUCLEOTIDE SEQUENCE</scope>
</reference>
<protein>
    <submittedName>
        <fullName evidence="1">Uncharacterized protein</fullName>
    </submittedName>
</protein>
<dbReference type="EMBL" id="UINC01130250">
    <property type="protein sequence ID" value="SVD11196.1"/>
    <property type="molecule type" value="Genomic_DNA"/>
</dbReference>
<name>A0A382SMY3_9ZZZZ</name>
<sequence>MITTKSLIKIPDSANSPAGKITILAIKA</sequence>